<comment type="caution">
    <text evidence="5">The sequence shown here is derived from an EMBL/GenBank/DDBJ whole genome shotgun (WGS) entry which is preliminary data.</text>
</comment>
<dbReference type="InterPro" id="IPR016024">
    <property type="entry name" value="ARM-type_fold"/>
</dbReference>
<evidence type="ECO:0000256" key="1">
    <source>
        <dbReference type="ARBA" id="ARBA00006712"/>
    </source>
</evidence>
<proteinExistence type="inferred from homology"/>
<feature type="domain" description="Protein HGH1 C-terminal" evidence="4">
    <location>
        <begin position="265"/>
        <end position="306"/>
    </location>
</feature>
<evidence type="ECO:0000259" key="3">
    <source>
        <dbReference type="Pfam" id="PF04063"/>
    </source>
</evidence>
<dbReference type="InterPro" id="IPR007205">
    <property type="entry name" value="Protein_HGH1_N"/>
</dbReference>
<protein>
    <recommendedName>
        <fullName evidence="2">Protein HGH1 homolog</fullName>
    </recommendedName>
</protein>
<dbReference type="PANTHER" id="PTHR13387">
    <property type="entry name" value="PROTEIN HGH1 HOMOLOG"/>
    <property type="match status" value="1"/>
</dbReference>
<keyword evidence="6" id="KW-1185">Reference proteome</keyword>
<dbReference type="Pfam" id="PF04064">
    <property type="entry name" value="DUF384"/>
    <property type="match status" value="1"/>
</dbReference>
<dbReference type="Pfam" id="PF04063">
    <property type="entry name" value="DUF383"/>
    <property type="match status" value="1"/>
</dbReference>
<dbReference type="InterPro" id="IPR039717">
    <property type="entry name" value="Hgh1"/>
</dbReference>
<name>A0A699YBY3_HAELA</name>
<evidence type="ECO:0000259" key="4">
    <source>
        <dbReference type="Pfam" id="PF04064"/>
    </source>
</evidence>
<evidence type="ECO:0000256" key="2">
    <source>
        <dbReference type="ARBA" id="ARBA00014076"/>
    </source>
</evidence>
<dbReference type="PANTHER" id="PTHR13387:SF9">
    <property type="entry name" value="PROTEIN HGH1 HOMOLOG"/>
    <property type="match status" value="1"/>
</dbReference>
<dbReference type="Proteomes" id="UP000485058">
    <property type="component" value="Unassembled WGS sequence"/>
</dbReference>
<dbReference type="InterPro" id="IPR007206">
    <property type="entry name" value="Protein_HGH1_C"/>
</dbReference>
<evidence type="ECO:0000313" key="6">
    <source>
        <dbReference type="Proteomes" id="UP000485058"/>
    </source>
</evidence>
<dbReference type="Gene3D" id="1.25.10.10">
    <property type="entry name" value="Leucine-rich Repeat Variant"/>
    <property type="match status" value="1"/>
</dbReference>
<dbReference type="SUPFAM" id="SSF48371">
    <property type="entry name" value="ARM repeat"/>
    <property type="match status" value="1"/>
</dbReference>
<comment type="similarity">
    <text evidence="1">Belongs to the HGH1 family.</text>
</comment>
<dbReference type="InterPro" id="IPR011989">
    <property type="entry name" value="ARM-like"/>
</dbReference>
<gene>
    <name evidence="5" type="ORF">HaLaN_01528</name>
</gene>
<dbReference type="EMBL" id="BLLF01000058">
    <property type="protein sequence ID" value="GFH06825.1"/>
    <property type="molecule type" value="Genomic_DNA"/>
</dbReference>
<sequence length="330" mass="35697">MAVDDSDLADLLAFVNDKKTKREVRTQAVEILEGLAGSAEGAHRLKSNCSAVLSTLLRCLCDEDQTVARGVLSACVNLSQDPTFTQQMLQLRVISRAMDMLKENNCQHPQLLVMLLNNLTTSEEGSSELLQLGHDKLQGLNMAVLLKRFVVSGMMWDPAHPRDDYVHVGAILTNVTRLRAGRALLLQPGRGLLQVLAGQLKAPDLVRRQGAACALRNCCLAAEEDSTLDLICSDEPTVRALLDPLNGKPARGAEDAGVREALAECVMVLAGTERGRKALWAVKAPEIIKKGYELEEHPGVCRALEHAAALFLEHGIVDSDNSPQADVATA</sequence>
<dbReference type="AlphaFoldDB" id="A0A699YBY3"/>
<accession>A0A699YBY3</accession>
<reference evidence="5 6" key="1">
    <citation type="submission" date="2020-02" db="EMBL/GenBank/DDBJ databases">
        <title>Draft genome sequence of Haematococcus lacustris strain NIES-144.</title>
        <authorList>
            <person name="Morimoto D."/>
            <person name="Nakagawa S."/>
            <person name="Yoshida T."/>
            <person name="Sawayama S."/>
        </authorList>
    </citation>
    <scope>NUCLEOTIDE SEQUENCE [LARGE SCALE GENOMIC DNA]</scope>
    <source>
        <strain evidence="5 6">NIES-144</strain>
    </source>
</reference>
<evidence type="ECO:0000313" key="5">
    <source>
        <dbReference type="EMBL" id="GFH06825.1"/>
    </source>
</evidence>
<organism evidence="5 6">
    <name type="scientific">Haematococcus lacustris</name>
    <name type="common">Green alga</name>
    <name type="synonym">Haematococcus pluvialis</name>
    <dbReference type="NCBI Taxonomy" id="44745"/>
    <lineage>
        <taxon>Eukaryota</taxon>
        <taxon>Viridiplantae</taxon>
        <taxon>Chlorophyta</taxon>
        <taxon>core chlorophytes</taxon>
        <taxon>Chlorophyceae</taxon>
        <taxon>CS clade</taxon>
        <taxon>Chlamydomonadales</taxon>
        <taxon>Haematococcaceae</taxon>
        <taxon>Haematococcus</taxon>
    </lineage>
</organism>
<feature type="domain" description="Protein HGH1 N-terminal" evidence="3">
    <location>
        <begin position="107"/>
        <end position="228"/>
    </location>
</feature>